<dbReference type="OrthoDB" id="5485224at2"/>
<feature type="signal peptide" evidence="2">
    <location>
        <begin position="1"/>
        <end position="36"/>
    </location>
</feature>
<organism evidence="3 4">
    <name type="scientific">Stenotrophobium rhamnosiphilum</name>
    <dbReference type="NCBI Taxonomy" id="2029166"/>
    <lineage>
        <taxon>Bacteria</taxon>
        <taxon>Pseudomonadati</taxon>
        <taxon>Pseudomonadota</taxon>
        <taxon>Gammaproteobacteria</taxon>
        <taxon>Nevskiales</taxon>
        <taxon>Nevskiaceae</taxon>
        <taxon>Stenotrophobium</taxon>
    </lineage>
</organism>
<comment type="caution">
    <text evidence="3">The sequence shown here is derived from an EMBL/GenBank/DDBJ whole genome shotgun (WGS) entry which is preliminary data.</text>
</comment>
<keyword evidence="2" id="KW-0732">Signal</keyword>
<evidence type="ECO:0000256" key="2">
    <source>
        <dbReference type="SAM" id="SignalP"/>
    </source>
</evidence>
<proteinExistence type="predicted"/>
<name>A0A2T5MHZ7_9GAMM</name>
<feature type="compositionally biased region" description="Basic and acidic residues" evidence="1">
    <location>
        <begin position="507"/>
        <end position="516"/>
    </location>
</feature>
<dbReference type="PANTHER" id="PTHR38731:SF3">
    <property type="entry name" value="BLL6125 PROTEIN"/>
    <property type="match status" value="1"/>
</dbReference>
<protein>
    <recommendedName>
        <fullName evidence="5">FecR protein domain-containing protein</fullName>
    </recommendedName>
</protein>
<feature type="compositionally biased region" description="Basic and acidic residues" evidence="1">
    <location>
        <begin position="733"/>
        <end position="746"/>
    </location>
</feature>
<feature type="region of interest" description="Disordered" evidence="1">
    <location>
        <begin position="417"/>
        <end position="746"/>
    </location>
</feature>
<dbReference type="RefSeq" id="WP_107939386.1">
    <property type="nucleotide sequence ID" value="NZ_QANS01000002.1"/>
</dbReference>
<accession>A0A2T5MHZ7</accession>
<feature type="compositionally biased region" description="Low complexity" evidence="1">
    <location>
        <begin position="572"/>
        <end position="587"/>
    </location>
</feature>
<reference evidence="3 4" key="1">
    <citation type="submission" date="2018-04" db="EMBL/GenBank/DDBJ databases">
        <title>Novel species isolated from glacier.</title>
        <authorList>
            <person name="Liu Q."/>
            <person name="Xin Y.-H."/>
        </authorList>
    </citation>
    <scope>NUCLEOTIDE SEQUENCE [LARGE SCALE GENOMIC DNA]</scope>
    <source>
        <strain evidence="3 4">GT1R17</strain>
    </source>
</reference>
<gene>
    <name evidence="3" type="ORF">CJD38_05915</name>
</gene>
<dbReference type="EMBL" id="QANS01000002">
    <property type="protein sequence ID" value="PTU32195.1"/>
    <property type="molecule type" value="Genomic_DNA"/>
</dbReference>
<dbReference type="PANTHER" id="PTHR38731">
    <property type="entry name" value="LIPL45-RELATED LIPOPROTEIN-RELATED"/>
    <property type="match status" value="1"/>
</dbReference>
<evidence type="ECO:0000313" key="3">
    <source>
        <dbReference type="EMBL" id="PTU32195.1"/>
    </source>
</evidence>
<evidence type="ECO:0008006" key="5">
    <source>
        <dbReference type="Google" id="ProtNLM"/>
    </source>
</evidence>
<feature type="compositionally biased region" description="Basic and acidic residues" evidence="1">
    <location>
        <begin position="588"/>
        <end position="612"/>
    </location>
</feature>
<feature type="chain" id="PRO_5015698258" description="FecR protein domain-containing protein" evidence="2">
    <location>
        <begin position="37"/>
        <end position="746"/>
    </location>
</feature>
<dbReference type="Proteomes" id="UP000244248">
    <property type="component" value="Unassembled WGS sequence"/>
</dbReference>
<feature type="compositionally biased region" description="Polar residues" evidence="1">
    <location>
        <begin position="483"/>
        <end position="499"/>
    </location>
</feature>
<evidence type="ECO:0000256" key="1">
    <source>
        <dbReference type="SAM" id="MobiDB-lite"/>
    </source>
</evidence>
<dbReference type="InterPro" id="IPR046535">
    <property type="entry name" value="DUF6600"/>
</dbReference>
<dbReference type="AlphaFoldDB" id="A0A2T5MHZ7"/>
<keyword evidence="4" id="KW-1185">Reference proteome</keyword>
<feature type="compositionally biased region" description="Basic and acidic residues" evidence="1">
    <location>
        <begin position="630"/>
        <end position="648"/>
    </location>
</feature>
<feature type="compositionally biased region" description="Basic and acidic residues" evidence="1">
    <location>
        <begin position="523"/>
        <end position="555"/>
    </location>
</feature>
<dbReference type="Pfam" id="PF20245">
    <property type="entry name" value="DUF6600"/>
    <property type="match status" value="1"/>
</dbReference>
<evidence type="ECO:0000313" key="4">
    <source>
        <dbReference type="Proteomes" id="UP000244248"/>
    </source>
</evidence>
<sequence length="746" mass="83483">MDSQQSLIFSSAKRGTAFLRYALVAITVLITGGASAQDEDDPPSRIARLAAISGDVTFAPAGDDDWNQASINRPLTTGDRLLTNDGGRAAMDIDGGDLRIASNTGFNFLNLDDRGTQIELSRGTLNWRVDTIREGQNNEVDTPTVAFVITQPGTYKIVVADDGSSTTVSILQNGAGTVYGERGTSYPISGRQAWRFTDSELNNIAGMPLAAADTFDLWCNDRDSRASNVAANTTYVSPDVVGYNDLASNGTWTTVTEYGNVWYPSAVAVDWAPYRYGHWAYVAPWGWTWIDDASWGFAPFHYGRWVNVSNRWGWVPGPRHVRPVYCPATVAFVGGNGWGVSVTAGRPIAWVPLGPRDVYVPWYRGSQRYFSNVNIRNVTNINHVQVTNVYNDYRGGRANNTRYMNQSVRGGTTVVTRDTFSHGRPVSGAQVRVDQKQWERAPSAQRNDLPSGRPALGLRASSGSARPPSQEFTRPPVSFRKPPQSSLGARNNPQHSQPSLGLGRVTPADRDNDRRNNVTNNRPAERNDNNRREDDPRWNRDAQRNDGDGRIERMPSSRFSPWGNKRGDESPRTQQQGATTQPAQQETPQRRENDSRWNRSEQRNDDRQDRGDNTVYMAKPAPAPEQPQVNERRDEGSRWNNHTRRDSDSNNNAPTPPPVQQQPEQRQEQQRHFGNRGGAENTQRRELLNIPQPTPREQPQRGAEQRTSPFQRPAFENRGQTQNRPAPQPQRPAPERREREPAERPG</sequence>